<dbReference type="InterPro" id="IPR013088">
    <property type="entry name" value="Znf_NHR/GATA"/>
</dbReference>
<dbReference type="GO" id="GO:0008270">
    <property type="term" value="F:zinc ion binding"/>
    <property type="evidence" value="ECO:0007669"/>
    <property type="project" value="UniProtKB-KW"/>
</dbReference>
<keyword evidence="5" id="KW-0863">Zinc-finger</keyword>
<name>A0A9P6T2T2_9FUNG</name>
<protein>
    <submittedName>
        <fullName evidence="8">60S ribosomal protein L30</fullName>
    </submittedName>
</protein>
<evidence type="ECO:0000259" key="7">
    <source>
        <dbReference type="PROSITE" id="PS50114"/>
    </source>
</evidence>
<dbReference type="PROSITE" id="PS00344">
    <property type="entry name" value="GATA_ZN_FINGER_1"/>
    <property type="match status" value="1"/>
</dbReference>
<dbReference type="InterPro" id="IPR000231">
    <property type="entry name" value="Ribosomal_eL30"/>
</dbReference>
<dbReference type="AlphaFoldDB" id="A0A9P6T2T2"/>
<dbReference type="InterPro" id="IPR029064">
    <property type="entry name" value="Ribosomal_eL30-like_sf"/>
</dbReference>
<dbReference type="InterPro" id="IPR039109">
    <property type="entry name" value="Ribosomal_eL30-like"/>
</dbReference>
<dbReference type="SUPFAM" id="SSF47370">
    <property type="entry name" value="Bromodomain"/>
    <property type="match status" value="1"/>
</dbReference>
<keyword evidence="5" id="KW-0862">Zinc</keyword>
<dbReference type="InterPro" id="IPR036427">
    <property type="entry name" value="Bromodomain-like_sf"/>
</dbReference>
<dbReference type="EMBL" id="JAAAID010000216">
    <property type="protein sequence ID" value="KAG0020448.1"/>
    <property type="molecule type" value="Genomic_DNA"/>
</dbReference>
<evidence type="ECO:0000256" key="3">
    <source>
        <dbReference type="ARBA" id="ARBA00023117"/>
    </source>
</evidence>
<dbReference type="InterPro" id="IPR000679">
    <property type="entry name" value="Znf_GATA"/>
</dbReference>
<evidence type="ECO:0000313" key="9">
    <source>
        <dbReference type="Proteomes" id="UP000703661"/>
    </source>
</evidence>
<dbReference type="GO" id="GO:0006325">
    <property type="term" value="P:chromatin organization"/>
    <property type="evidence" value="ECO:0007669"/>
    <property type="project" value="UniProtKB-ARBA"/>
</dbReference>
<dbReference type="GO" id="GO:0003735">
    <property type="term" value="F:structural constituent of ribosome"/>
    <property type="evidence" value="ECO:0007669"/>
    <property type="project" value="InterPro"/>
</dbReference>
<dbReference type="GO" id="GO:0006355">
    <property type="term" value="P:regulation of DNA-templated transcription"/>
    <property type="evidence" value="ECO:0007669"/>
    <property type="project" value="InterPro"/>
</dbReference>
<dbReference type="Pfam" id="PF00320">
    <property type="entry name" value="GATA"/>
    <property type="match status" value="1"/>
</dbReference>
<dbReference type="GO" id="GO:0022625">
    <property type="term" value="C:cytosolic large ribosomal subunit"/>
    <property type="evidence" value="ECO:0007669"/>
    <property type="project" value="InterPro"/>
</dbReference>
<accession>A0A9P6T2T2</accession>
<dbReference type="InterPro" id="IPR022991">
    <property type="entry name" value="Ribosomal_eL30_CS"/>
</dbReference>
<evidence type="ECO:0000256" key="4">
    <source>
        <dbReference type="ARBA" id="ARBA00023274"/>
    </source>
</evidence>
<dbReference type="InterPro" id="IPR004038">
    <property type="entry name" value="Ribosomal_eL8/eL30/eS12/Gad45"/>
</dbReference>
<keyword evidence="5" id="KW-0479">Metal-binding</keyword>
<dbReference type="HAMAP" id="MF_00481">
    <property type="entry name" value="Ribosomal_eL30"/>
    <property type="match status" value="1"/>
</dbReference>
<evidence type="ECO:0000256" key="6">
    <source>
        <dbReference type="SAM" id="MobiDB-lite"/>
    </source>
</evidence>
<proteinExistence type="inferred from homology"/>
<dbReference type="PANTHER" id="PTHR11449">
    <property type="entry name" value="RIBOSOMAL PROTEIN L30"/>
    <property type="match status" value="1"/>
</dbReference>
<dbReference type="GO" id="GO:0003723">
    <property type="term" value="F:RNA binding"/>
    <property type="evidence" value="ECO:0007669"/>
    <property type="project" value="InterPro"/>
</dbReference>
<evidence type="ECO:0000256" key="5">
    <source>
        <dbReference type="PROSITE-ProRule" id="PRU00094"/>
    </source>
</evidence>
<dbReference type="Proteomes" id="UP000703661">
    <property type="component" value="Unassembled WGS sequence"/>
</dbReference>
<feature type="compositionally biased region" description="Polar residues" evidence="6">
    <location>
        <begin position="1"/>
        <end position="21"/>
    </location>
</feature>
<dbReference type="Gene3D" id="3.30.50.10">
    <property type="entry name" value="Erythroid Transcription Factor GATA-1, subunit A"/>
    <property type="match status" value="1"/>
</dbReference>
<gene>
    <name evidence="8" type="primary">RPL30</name>
    <name evidence="8" type="ORF">BGZ80_004186</name>
</gene>
<dbReference type="FunFam" id="3.30.1330.30:FF:000001">
    <property type="entry name" value="60S ribosomal protein L30"/>
    <property type="match status" value="1"/>
</dbReference>
<evidence type="ECO:0000256" key="2">
    <source>
        <dbReference type="ARBA" id="ARBA00022980"/>
    </source>
</evidence>
<keyword evidence="2 8" id="KW-0689">Ribosomal protein</keyword>
<sequence length="743" mass="81830">MLPQPTATMDENIGNNVNGLHSTVEGHLKRKSHPSPAADSPGSPTITTEPKRPKTSEFNEDGSIQKSTEVTQIEFNDALANILHVVHNLDKHKITNTVAISVVNGEKVERSLQNIRTKLREAQYSSTAAFKDDISAICQQAIIDNAKDPEKHDHARKLLQLASDLISDKSHYTIRSHGKKVRSREESQTTVPERDYDNFALFQRSADGFVFTSRATAKDESLDSEVAKTTLIPTASSVNPPLLKDVNTRPRPASTLADQIKKKSTGVEFFPYAPFTSFAPFVDSSNAEMNAEDTSSAYEALLSRVEKRAKLSAAAVEEQRKSKAQLDSILEVAQQYQTQENGTGINVADLEFLSEEGLDVKNLLELANNAKSNNESLAPLEAIQRNATLLYELYKLQEERFASKDHTIGAREREIATILRNSLMEMAGQVTPSTFVTPEVIEDAIKRIPYKEAAFTGTLPTNKPFAFPINTTRSGLPPNATVYPTHNPVAHRKPAPPTTIIPQVVLSPHINMTGGYPSIPQPHHHHAYSIPQQPTHQKTYSRPRANTSNTPAPLQVSANGDVTFRKNFHTVVTSTGGTPAHWRRNDSQIPCANCGTLVSPIWRLGVRNEKLCNACGQYNKKWNGLHRPKYSAMAPINKKKVKTGEGINSRLALVMKSGKYQLGYKSTLKTLRQGKSKLVIISGNCPPLRKSEIEYYAMLSKTGVHHYTGTNVELGTACGKYFRVGVLSITDAGDSDIIAKTEA</sequence>
<comment type="caution">
    <text evidence="8">The sequence shown here is derived from an EMBL/GenBank/DDBJ whole genome shotgun (WGS) entry which is preliminary data.</text>
</comment>
<feature type="domain" description="GATA-type" evidence="7">
    <location>
        <begin position="585"/>
        <end position="650"/>
    </location>
</feature>
<dbReference type="SUPFAM" id="SSF55315">
    <property type="entry name" value="L30e-like"/>
    <property type="match status" value="1"/>
</dbReference>
<feature type="region of interest" description="Disordered" evidence="6">
    <location>
        <begin position="516"/>
        <end position="557"/>
    </location>
</feature>
<reference evidence="8" key="1">
    <citation type="journal article" date="2020" name="Fungal Divers.">
        <title>Resolving the Mortierellaceae phylogeny through synthesis of multi-gene phylogenetics and phylogenomics.</title>
        <authorList>
            <person name="Vandepol N."/>
            <person name="Liber J."/>
            <person name="Desiro A."/>
            <person name="Na H."/>
            <person name="Kennedy M."/>
            <person name="Barry K."/>
            <person name="Grigoriev I.V."/>
            <person name="Miller A.N."/>
            <person name="O'Donnell K."/>
            <person name="Stajich J.E."/>
            <person name="Bonito G."/>
        </authorList>
    </citation>
    <scope>NUCLEOTIDE SEQUENCE</scope>
    <source>
        <strain evidence="8">NRRL 2769</strain>
    </source>
</reference>
<keyword evidence="3" id="KW-0103">Bromodomain</keyword>
<dbReference type="PROSITE" id="PS50114">
    <property type="entry name" value="GATA_ZN_FINGER_2"/>
    <property type="match status" value="1"/>
</dbReference>
<dbReference type="Gene3D" id="3.30.1330.30">
    <property type="match status" value="1"/>
</dbReference>
<keyword evidence="9" id="KW-1185">Reference proteome</keyword>
<dbReference type="SMART" id="SM00401">
    <property type="entry name" value="ZnF_GATA"/>
    <property type="match status" value="1"/>
</dbReference>
<dbReference type="PROSITE" id="PS00993">
    <property type="entry name" value="RIBOSOMAL_L30E_2"/>
    <property type="match status" value="1"/>
</dbReference>
<dbReference type="CDD" id="cd00202">
    <property type="entry name" value="ZnF_GATA"/>
    <property type="match status" value="1"/>
</dbReference>
<dbReference type="NCBIfam" id="NF002172">
    <property type="entry name" value="PRK01018.1"/>
    <property type="match status" value="1"/>
</dbReference>
<evidence type="ECO:0000256" key="1">
    <source>
        <dbReference type="ARBA" id="ARBA00007326"/>
    </source>
</evidence>
<dbReference type="GO" id="GO:0043565">
    <property type="term" value="F:sequence-specific DNA binding"/>
    <property type="evidence" value="ECO:0007669"/>
    <property type="project" value="InterPro"/>
</dbReference>
<feature type="region of interest" description="Disordered" evidence="6">
    <location>
        <begin position="1"/>
        <end position="64"/>
    </location>
</feature>
<comment type="similarity">
    <text evidence="1">Belongs to the eukaryotic ribosomal protein eL30 family.</text>
</comment>
<dbReference type="SUPFAM" id="SSF57716">
    <property type="entry name" value="Glucocorticoid receptor-like (DNA-binding domain)"/>
    <property type="match status" value="1"/>
</dbReference>
<dbReference type="PROSITE" id="PS00709">
    <property type="entry name" value="RIBOSOMAL_L30E_1"/>
    <property type="match status" value="1"/>
</dbReference>
<evidence type="ECO:0000313" key="8">
    <source>
        <dbReference type="EMBL" id="KAG0020448.1"/>
    </source>
</evidence>
<feature type="compositionally biased region" description="Polar residues" evidence="6">
    <location>
        <begin position="530"/>
        <end position="557"/>
    </location>
</feature>
<dbReference type="Gene3D" id="1.20.920.10">
    <property type="entry name" value="Bromodomain-like"/>
    <property type="match status" value="1"/>
</dbReference>
<organism evidence="8 9">
    <name type="scientific">Entomortierella chlamydospora</name>
    <dbReference type="NCBI Taxonomy" id="101097"/>
    <lineage>
        <taxon>Eukaryota</taxon>
        <taxon>Fungi</taxon>
        <taxon>Fungi incertae sedis</taxon>
        <taxon>Mucoromycota</taxon>
        <taxon>Mortierellomycotina</taxon>
        <taxon>Mortierellomycetes</taxon>
        <taxon>Mortierellales</taxon>
        <taxon>Mortierellaceae</taxon>
        <taxon>Entomortierella</taxon>
    </lineage>
</organism>
<keyword evidence="4" id="KW-0687">Ribonucleoprotein</keyword>
<dbReference type="Pfam" id="PF01248">
    <property type="entry name" value="Ribosomal_L7Ae"/>
    <property type="match status" value="1"/>
</dbReference>